<dbReference type="Gene3D" id="3.60.20.30">
    <property type="entry name" value="(Glycosyl)asparaginase"/>
    <property type="match status" value="1"/>
</dbReference>
<dbReference type="SUPFAM" id="SSF56235">
    <property type="entry name" value="N-terminal nucleophile aminohydrolases (Ntn hydrolases)"/>
    <property type="match status" value="1"/>
</dbReference>
<dbReference type="InterPro" id="IPR000246">
    <property type="entry name" value="Peptidase_T2"/>
</dbReference>
<organism evidence="1 2">
    <name type="scientific">Chelatococcus albus</name>
    <dbReference type="NCBI Taxonomy" id="3047466"/>
    <lineage>
        <taxon>Bacteria</taxon>
        <taxon>Pseudomonadati</taxon>
        <taxon>Pseudomonadota</taxon>
        <taxon>Alphaproteobacteria</taxon>
        <taxon>Hyphomicrobiales</taxon>
        <taxon>Chelatococcaceae</taxon>
        <taxon>Chelatococcus</taxon>
    </lineage>
</organism>
<dbReference type="EMBL" id="JASJEV010000022">
    <property type="protein sequence ID" value="MDJ1160237.1"/>
    <property type="molecule type" value="Genomic_DNA"/>
</dbReference>
<dbReference type="CDD" id="cd04701">
    <property type="entry name" value="Asparaginase_2"/>
    <property type="match status" value="1"/>
</dbReference>
<comment type="caution">
    <text evidence="1">The sequence shown here is derived from an EMBL/GenBank/DDBJ whole genome shotgun (WGS) entry which is preliminary data.</text>
</comment>
<dbReference type="Pfam" id="PF01112">
    <property type="entry name" value="Asparaginase_2"/>
    <property type="match status" value="1"/>
</dbReference>
<dbReference type="Proteomes" id="UP001321492">
    <property type="component" value="Unassembled WGS sequence"/>
</dbReference>
<proteinExistence type="predicted"/>
<dbReference type="RefSeq" id="WP_283742236.1">
    <property type="nucleotide sequence ID" value="NZ_JASJEV010000022.1"/>
</dbReference>
<protein>
    <submittedName>
        <fullName evidence="1">Isoaspartyl peptidase/L-asparaginase</fullName>
    </submittedName>
</protein>
<dbReference type="PANTHER" id="PTHR10188">
    <property type="entry name" value="L-ASPARAGINASE"/>
    <property type="match status" value="1"/>
</dbReference>
<gene>
    <name evidence="1" type="ORF">QNA08_18650</name>
</gene>
<evidence type="ECO:0000313" key="1">
    <source>
        <dbReference type="EMBL" id="MDJ1160237.1"/>
    </source>
</evidence>
<sequence>MTDIAQGRRWVLAVHGGAGTIERASLTPEREADFRAGLEAALAAGAAVLDACGSGLDAVEAAVRSLEDEPLFNAGRGAVFTAEGTIELDAAVMDGATLAAGAVIGVTRTRNPVSLARAVMERTAHVVLQGLGADSFALTTGLEQVDPAYFATDWRWQQLQKARQAGAVALDHTAYEERKYGTVGAVALDRSGHLAAATSTGGMTNKMWGRVGDTPLIGAGTYANGTCAVSATGHGEFFIRATVARDVAALMDYAGLTLHEAVERKVQDELVRLGGRGGVIAVDRRGEVALVFNTPGMYRGMQREGGSPLVAIFDDDG</sequence>
<name>A0ABT7AMQ3_9HYPH</name>
<dbReference type="PANTHER" id="PTHR10188:SF6">
    <property type="entry name" value="N(4)-(BETA-N-ACETYLGLUCOSAMINYL)-L-ASPARAGINASE"/>
    <property type="match status" value="1"/>
</dbReference>
<dbReference type="InterPro" id="IPR029055">
    <property type="entry name" value="Ntn_hydrolases_N"/>
</dbReference>
<accession>A0ABT7AMQ3</accession>
<reference evidence="1 2" key="1">
    <citation type="submission" date="2023-05" db="EMBL/GenBank/DDBJ databases">
        <title>Chelatococcus sp. nov., a moderately thermophilic bacterium isolated from hot spring microbial mat.</title>
        <authorList>
            <person name="Hu C.-J."/>
            <person name="Li W.-J."/>
        </authorList>
    </citation>
    <scope>NUCLEOTIDE SEQUENCE [LARGE SCALE GENOMIC DNA]</scope>
    <source>
        <strain evidence="1 2">SYSU G07232</strain>
    </source>
</reference>
<keyword evidence="2" id="KW-1185">Reference proteome</keyword>
<evidence type="ECO:0000313" key="2">
    <source>
        <dbReference type="Proteomes" id="UP001321492"/>
    </source>
</evidence>